<gene>
    <name evidence="6" type="ORF">O7A05_06195</name>
</gene>
<sequence>MDPNYNDPDYWTRWYAEQQELQRARQVSDDRGADQTGLDQLGELQLSSSEESSAESSSPDTRPAEAQRSFERTGAGGSMRMPQQSNLQDSWFNNARHSIDIPRAARALQSDLRDRPFTSTRYTASSEAQPAARTKDSKGRGLFSRVKSGLGKMFGSRSEKSSRGSMSEVVHSELRMDSAKRSRPPAGADMHPEDERLIEQFAAELRAYEVVPDGTIGRGEGKVPEPTIKDNLGVLRGFARWLRQENRGPLTTRAFNEPRSLAIDIEEYTKAGGDDRDRLSSALSHFRRLGAEGLQSVGAGPRLMGRQTLGAYPEDALAIDGLEKKNLAELAPDSTRSQKTRVSVIASRQRKFSDWLQREDKGSIVSRLNGSAQQQLSLQADHKAFITATGQTSSQLDQLRLYLGADPQINRHSPYPDDASIIDDLEKEELRQLGPEVGKQRKVVWNTAWAQRRFSDWLQREGRGSIASRINGTAQQKLSLKADQKAFNTAYGKTALSLDRLQQHLGGGIQSSRQSNRHNPYPDDARIIDGLAKEELIKLGPKPTPRQKNVSVTIASAQRKFSDWLQREGRGSIASRLNGTAQQKQSLKADHKDFTSAEGRVTLSLNRLRQYQEVVEANRALDVASGEQAHWGVQPGGSSSTWSPYVPSDFDANEWLPEGPSGRAGLQETSSGSSWAPRVPSDFDANEWLPEGPSGHAGLQDVSSDSSWAPRVPSDFDASEWLPGDPAGHAELQDDAYYRPKLPVPPPVAHIQALDPRASSHTNEEVLGAKQWLSDDHILSDYDLLAQELPGSHPDLAARTRFVDPLIALHSLRGGLDFQRALGNILYRNGDDTADFLFLPVSNASTTDPNRLGTHWSLLLVDRRDRQRPVAYHYDSLHGYNNEPASMLAARLGARLEPARISQQQNDFDCGVFVVDATRALVGQLAQERRPVQQSRHLDHLVADRQALQNRLRVGLLGEGPPLRAELELTGVGDSRDLRGSRDLDTALYAERSRGRSQGLGR</sequence>
<feature type="region of interest" description="Disordered" evidence="4">
    <location>
        <begin position="631"/>
        <end position="710"/>
    </location>
</feature>
<feature type="region of interest" description="Disordered" evidence="4">
    <location>
        <begin position="21"/>
        <end position="87"/>
    </location>
</feature>
<evidence type="ECO:0000256" key="1">
    <source>
        <dbReference type="ARBA" id="ARBA00022670"/>
    </source>
</evidence>
<dbReference type="Proteomes" id="UP001366503">
    <property type="component" value="Unassembled WGS sequence"/>
</dbReference>
<keyword evidence="2" id="KW-0378">Hydrolase</keyword>
<dbReference type="RefSeq" id="WP_337092103.1">
    <property type="nucleotide sequence ID" value="NZ_JAPYKO010000003.1"/>
</dbReference>
<name>A0ABU8K7P3_9HYPH</name>
<dbReference type="InterPro" id="IPR044613">
    <property type="entry name" value="Nep1/2-like"/>
</dbReference>
<protein>
    <submittedName>
        <fullName evidence="6">Ulp1 family isopeptidase</fullName>
    </submittedName>
</protein>
<dbReference type="Gene3D" id="3.40.395.10">
    <property type="entry name" value="Adenoviral Proteinase, Chain A"/>
    <property type="match status" value="1"/>
</dbReference>
<evidence type="ECO:0000313" key="6">
    <source>
        <dbReference type="EMBL" id="MEI9401773.1"/>
    </source>
</evidence>
<accession>A0ABU8K7P3</accession>
<evidence type="ECO:0000259" key="5">
    <source>
        <dbReference type="PROSITE" id="PS50600"/>
    </source>
</evidence>
<evidence type="ECO:0000313" key="7">
    <source>
        <dbReference type="Proteomes" id="UP001366503"/>
    </source>
</evidence>
<evidence type="ECO:0000256" key="4">
    <source>
        <dbReference type="SAM" id="MobiDB-lite"/>
    </source>
</evidence>
<feature type="compositionally biased region" description="Basic and acidic residues" evidence="4">
    <location>
        <begin position="62"/>
        <end position="71"/>
    </location>
</feature>
<evidence type="ECO:0000256" key="3">
    <source>
        <dbReference type="ARBA" id="ARBA00022807"/>
    </source>
</evidence>
<dbReference type="InterPro" id="IPR038765">
    <property type="entry name" value="Papain-like_cys_pep_sf"/>
</dbReference>
<dbReference type="Pfam" id="PF02902">
    <property type="entry name" value="Peptidase_C48"/>
    <property type="match status" value="1"/>
</dbReference>
<feature type="region of interest" description="Disordered" evidence="4">
    <location>
        <begin position="119"/>
        <end position="191"/>
    </location>
</feature>
<keyword evidence="3" id="KW-0788">Thiol protease</keyword>
<keyword evidence="7" id="KW-1185">Reference proteome</keyword>
<feature type="compositionally biased region" description="Basic and acidic residues" evidence="4">
    <location>
        <begin position="21"/>
        <end position="33"/>
    </location>
</feature>
<feature type="compositionally biased region" description="Polar residues" evidence="4">
    <location>
        <begin position="119"/>
        <end position="128"/>
    </location>
</feature>
<feature type="domain" description="Ubiquitin-like protease family profile" evidence="5">
    <location>
        <begin position="757"/>
        <end position="921"/>
    </location>
</feature>
<dbReference type="PROSITE" id="PS50600">
    <property type="entry name" value="ULP_PROTEASE"/>
    <property type="match status" value="1"/>
</dbReference>
<proteinExistence type="predicted"/>
<dbReference type="PANTHER" id="PTHR46468:SF1">
    <property type="entry name" value="SENTRIN-SPECIFIC PROTEASE 8"/>
    <property type="match status" value="1"/>
</dbReference>
<dbReference type="InterPro" id="IPR003653">
    <property type="entry name" value="Peptidase_C48_C"/>
</dbReference>
<dbReference type="EMBL" id="JAPYKO010000003">
    <property type="protein sequence ID" value="MEI9401773.1"/>
    <property type="molecule type" value="Genomic_DNA"/>
</dbReference>
<keyword evidence="1" id="KW-0645">Protease</keyword>
<organism evidence="6 7">
    <name type="scientific">Mesorhizobium argentiipisi</name>
    <dbReference type="NCBI Taxonomy" id="3015175"/>
    <lineage>
        <taxon>Bacteria</taxon>
        <taxon>Pseudomonadati</taxon>
        <taxon>Pseudomonadota</taxon>
        <taxon>Alphaproteobacteria</taxon>
        <taxon>Hyphomicrobiales</taxon>
        <taxon>Phyllobacteriaceae</taxon>
        <taxon>Mesorhizobium</taxon>
    </lineage>
</organism>
<evidence type="ECO:0000256" key="2">
    <source>
        <dbReference type="ARBA" id="ARBA00022801"/>
    </source>
</evidence>
<feature type="compositionally biased region" description="Low complexity" evidence="4">
    <location>
        <begin position="47"/>
        <end position="58"/>
    </location>
</feature>
<comment type="caution">
    <text evidence="6">The sequence shown here is derived from an EMBL/GenBank/DDBJ whole genome shotgun (WGS) entry which is preliminary data.</text>
</comment>
<reference evidence="6 7" key="1">
    <citation type="submission" date="2022-12" db="EMBL/GenBank/DDBJ databases">
        <authorList>
            <person name="Muema E."/>
        </authorList>
    </citation>
    <scope>NUCLEOTIDE SEQUENCE [LARGE SCALE GENOMIC DNA]</scope>
    <source>
        <strain evidence="7">1330</strain>
    </source>
</reference>
<dbReference type="SUPFAM" id="SSF54001">
    <property type="entry name" value="Cysteine proteinases"/>
    <property type="match status" value="1"/>
</dbReference>
<feature type="compositionally biased region" description="Basic and acidic residues" evidence="4">
    <location>
        <begin position="170"/>
        <end position="180"/>
    </location>
</feature>
<dbReference type="PANTHER" id="PTHR46468">
    <property type="entry name" value="SENTRIN-SPECIFIC PROTEASE 8"/>
    <property type="match status" value="1"/>
</dbReference>